<keyword evidence="3" id="KW-0493">Microtubule</keyword>
<evidence type="ECO:0000313" key="10">
    <source>
        <dbReference type="EMBL" id="KAK1806817.1"/>
    </source>
</evidence>
<evidence type="ECO:0000256" key="6">
    <source>
        <dbReference type="ARBA" id="ARBA00023212"/>
    </source>
</evidence>
<sequence length="1976" mass="222104">ATKAVPADKASPDTQDATEQFKIGDRVWVNGNKAGVIQFLGETQFAPGQWAGIVLDEPIGKNDGSVAGVRYFQSEPLRGIFTRPSKLSRTEGEANGTTTAPASPTPSTAALPSAPLASTATKTAAAPMQPATTTSNLTRSNSESVSNLSETGSVKKGERELKMGDRVLVGGTKAGVVRFLGETDFAKGEWCGVELDEPLGKNDGAVAGTRYFQCQPKYGLFAPVHKVTRIGFPSTTPAKAKATVRKVPSTTAGLKRSPSSSSVSSMSSVASSVSGKPSRTGLLTETSSRYARKISGTTALQEALKEKQQHIEQLLAERDLERAEVAKATSHVGEVEQELTLMREGQEQYVTEMETKMDNLRALVEAADKDKVELVNQLEEERRKVEDLQFRVEEACITKGDLETQTRLEHALLKELEQSLLFEKTKADKLQRELEDSRVATVSEKSRILELERDLALRDKEVAALRQHLEAEPGHRASSQDPATAVLQEELSLLHTYPSSQAASHDAEQATLRAKIDSEEKMHREATAQLQASLALLSKDNEQLRARLMEAAKENTDVIELWRSKLASAITSHQRAMEELKASSCKGVGDSHAAELVELRDALERLKAEHKLELEECMGRHTADAMRWKQEGEELRKQLLTLTEEKEHLVESLRTNLESTEEQHLVEMEEALGKLHNAELRVKELDEEVLKLGQQVNEKAREVQDQHAVLQSLQSQQSHGNQEFQSLLAHLEEAQGKCRLQEGKVIELTSALESKQQELQQLQQSMASLRENSSSLEQEVSDMKQKHTAALNEQTESAHAVQKLQEMLNKQEDQCTSLSTESETLKVQLSGLEAKSKAGEEKIEQLAKDKTKLENDISKLIKSSGDSSAHLSKIMEDLNQKDRRIEELHNQLSEQKELVVRSEENRHQEQEQANQERKDITEKHQEEVCNLLEKIKLLERSVEEAQATVQDTQTSSEKALASALERHSEELQELQCQVEAAQQQLCTSEEKCQRLKEEAEHLMTFQEKAESLTAELAFSMQGAEKLASEFGDLRLLSESLAKERDVLQAQTANVEKQIAESHVKISSLEVVQQDLTLKNKELQAFSDQLSNEIKQLHSTSDKLHREKSSLNLEKGQLLEKVQRLTKILEEMKAENALLKETEGKLIGQIEDLEKSNAQRQETILKYQQEIQEQESNNTQLAQKHLKACEDRDRFQEELGCCQEELQSIKSLCVKNAELQSLIDSFECKKKELSTKNANLQAEIENLRNNNSKVMAKLNTTISDKESLVDEKAELERQLHATTIALEIAGKDNAELQASNCSFVKMLEEVKTSKDITHSEKLLLLQEKENLSKKMEELVQRIASCDNDNASLLEVQSKLNAEIASIRTEKEKAEMEQKLLFTKVEDLRKSVNELCIEKKDLSEEKNYLQLQVQDLAQSSASTFQKFNELSSLLQKVTEEKTLLTKEIELLKVQQMKSEEIRSDMVVAKDLLTSNIEELGKENACLISEKADLLALHSSLEQEVPSLRQSLKTSKKQCSEYLAEVEKLKKAQLQLEARLQNLHDDSIKLEEKHRAAELQVSLLSKAQDEIVSSLTAVQAERDALRMEKEKASIMVTQLEAQNKSALSKQLEVAEIAGQTAQVLERLTQEKLVLQKEKFADEALIQELKNTKQEMESQMNNLTEQNSKYHKELQTSKEQMNIENERIGSLSKEIEELKRAASEKTLAIEVMKKENAKLAEELTGSQKEGDSHQKLKEEWKSLNNQLKDMKKRENALKSESEKEKAALQQSIQKYCALIFEKDRELETLRNEVSMVHEQNAAVQTLQSSMKSLETDKLQLQERVCTLERNLSAAQANRPENAALASSALDQMSEQKETAESQIEFLNSVIVDLQRKNEELKAKLENMAEAALNGNTTNEMDSNDSLSEIKTKKKPPPRLFCDICDCFDLHDTEDCPTQEQMSESPPHTTYHGSPNDERPYCDICEMFGHWTESCNDDQTF</sequence>
<evidence type="ECO:0000256" key="7">
    <source>
        <dbReference type="SAM" id="Coils"/>
    </source>
</evidence>
<dbReference type="PROSITE" id="PS50245">
    <property type="entry name" value="CAP_GLY_2"/>
    <property type="match status" value="2"/>
</dbReference>
<protein>
    <recommendedName>
        <fullName evidence="9">CAP-Gly domain-containing protein</fullName>
    </recommendedName>
</protein>
<dbReference type="InterPro" id="IPR000938">
    <property type="entry name" value="CAP-Gly_domain"/>
</dbReference>
<dbReference type="SMART" id="SM01052">
    <property type="entry name" value="CAP_GLY"/>
    <property type="match status" value="2"/>
</dbReference>
<evidence type="ECO:0000256" key="1">
    <source>
        <dbReference type="ARBA" id="ARBA00004245"/>
    </source>
</evidence>
<evidence type="ECO:0000313" key="11">
    <source>
        <dbReference type="Proteomes" id="UP001239994"/>
    </source>
</evidence>
<dbReference type="Proteomes" id="UP001239994">
    <property type="component" value="Unassembled WGS sequence"/>
</dbReference>
<feature type="coiled-coil region" evidence="7">
    <location>
        <begin position="1792"/>
        <end position="1889"/>
    </location>
</feature>
<feature type="domain" description="CAP-Gly" evidence="9">
    <location>
        <begin position="41"/>
        <end position="83"/>
    </location>
</feature>
<dbReference type="GO" id="GO:0035371">
    <property type="term" value="C:microtubule plus-end"/>
    <property type="evidence" value="ECO:0007669"/>
    <property type="project" value="TreeGrafter"/>
</dbReference>
<feature type="coiled-coil region" evidence="7">
    <location>
        <begin position="1638"/>
        <end position="1767"/>
    </location>
</feature>
<reference evidence="10" key="1">
    <citation type="submission" date="2023-03" db="EMBL/GenBank/DDBJ databases">
        <title>Electrophorus voltai genome.</title>
        <authorList>
            <person name="Bian C."/>
        </authorList>
    </citation>
    <scope>NUCLEOTIDE SEQUENCE</scope>
    <source>
        <strain evidence="10">CB-2022</strain>
        <tissue evidence="10">Muscle</tissue>
    </source>
</reference>
<feature type="coiled-coil region" evidence="7">
    <location>
        <begin position="350"/>
        <end position="433"/>
    </location>
</feature>
<organism evidence="10 11">
    <name type="scientific">Electrophorus voltai</name>
    <dbReference type="NCBI Taxonomy" id="2609070"/>
    <lineage>
        <taxon>Eukaryota</taxon>
        <taxon>Metazoa</taxon>
        <taxon>Chordata</taxon>
        <taxon>Craniata</taxon>
        <taxon>Vertebrata</taxon>
        <taxon>Euteleostomi</taxon>
        <taxon>Actinopterygii</taxon>
        <taxon>Neopterygii</taxon>
        <taxon>Teleostei</taxon>
        <taxon>Ostariophysi</taxon>
        <taxon>Gymnotiformes</taxon>
        <taxon>Gymnotoidei</taxon>
        <taxon>Gymnotidae</taxon>
        <taxon>Electrophorus</taxon>
    </lineage>
</organism>
<comment type="caution">
    <text evidence="10">The sequence shown here is derived from an EMBL/GenBank/DDBJ whole genome shotgun (WGS) entry which is preliminary data.</text>
</comment>
<keyword evidence="4" id="KW-0677">Repeat</keyword>
<dbReference type="Pfam" id="PF01302">
    <property type="entry name" value="CAP_GLY"/>
    <property type="match status" value="2"/>
</dbReference>
<evidence type="ECO:0000256" key="2">
    <source>
        <dbReference type="ARBA" id="ARBA00022490"/>
    </source>
</evidence>
<evidence type="ECO:0000256" key="5">
    <source>
        <dbReference type="ARBA" id="ARBA00023054"/>
    </source>
</evidence>
<dbReference type="SUPFAM" id="SSF74924">
    <property type="entry name" value="Cap-Gly domain"/>
    <property type="match status" value="2"/>
</dbReference>
<feature type="coiled-coil region" evidence="7">
    <location>
        <begin position="527"/>
        <end position="561"/>
    </location>
</feature>
<evidence type="ECO:0000256" key="3">
    <source>
        <dbReference type="ARBA" id="ARBA00022701"/>
    </source>
</evidence>
<dbReference type="PROSITE" id="PS00845">
    <property type="entry name" value="CAP_GLY_1"/>
    <property type="match status" value="2"/>
</dbReference>
<feature type="coiled-coil region" evidence="7">
    <location>
        <begin position="1086"/>
        <end position="1183"/>
    </location>
</feature>
<feature type="domain" description="CAP-Gly" evidence="9">
    <location>
        <begin position="181"/>
        <end position="223"/>
    </location>
</feature>
<feature type="region of interest" description="Disordered" evidence="8">
    <location>
        <begin position="1931"/>
        <end position="1950"/>
    </location>
</feature>
<dbReference type="EMBL" id="JAROKS010000001">
    <property type="protein sequence ID" value="KAK1806817.1"/>
    <property type="molecule type" value="Genomic_DNA"/>
</dbReference>
<feature type="coiled-coil region" evidence="7">
    <location>
        <begin position="1509"/>
        <end position="1599"/>
    </location>
</feature>
<feature type="compositionally biased region" description="Polar residues" evidence="8">
    <location>
        <begin position="275"/>
        <end position="286"/>
    </location>
</feature>
<accession>A0AAD8ZWS8</accession>
<dbReference type="PANTHER" id="PTHR18916:SF44">
    <property type="entry name" value="CAP-GLY DOMAIN-CONTAINING LINKER PROTEIN 1"/>
    <property type="match status" value="1"/>
</dbReference>
<feature type="coiled-coil region" evidence="7">
    <location>
        <begin position="297"/>
        <end position="324"/>
    </location>
</feature>
<feature type="coiled-coil region" evidence="7">
    <location>
        <begin position="589"/>
        <end position="702"/>
    </location>
</feature>
<dbReference type="Gene3D" id="2.30.30.190">
    <property type="entry name" value="CAP Gly-rich-like domain"/>
    <property type="match status" value="2"/>
</dbReference>
<dbReference type="InterPro" id="IPR036859">
    <property type="entry name" value="CAP-Gly_dom_sf"/>
</dbReference>
<comment type="subcellular location">
    <subcellularLocation>
        <location evidence="1">Cytoplasm</location>
        <location evidence="1">Cytoskeleton</location>
    </subcellularLocation>
</comment>
<dbReference type="PANTHER" id="PTHR18916">
    <property type="entry name" value="DYNACTIN 1-RELATED MICROTUBULE-BINDING"/>
    <property type="match status" value="1"/>
</dbReference>
<dbReference type="GO" id="GO:0031116">
    <property type="term" value="P:positive regulation of microtubule polymerization"/>
    <property type="evidence" value="ECO:0007669"/>
    <property type="project" value="TreeGrafter"/>
</dbReference>
<feature type="compositionally biased region" description="Polar residues" evidence="8">
    <location>
        <begin position="135"/>
        <end position="152"/>
    </location>
</feature>
<dbReference type="GO" id="GO:0005634">
    <property type="term" value="C:nucleus"/>
    <property type="evidence" value="ECO:0007669"/>
    <property type="project" value="TreeGrafter"/>
</dbReference>
<dbReference type="GO" id="GO:0005938">
    <property type="term" value="C:cell cortex"/>
    <property type="evidence" value="ECO:0007669"/>
    <property type="project" value="TreeGrafter"/>
</dbReference>
<dbReference type="Pfam" id="PF16641">
    <property type="entry name" value="CLIP1_ZNF"/>
    <property type="match status" value="2"/>
</dbReference>
<dbReference type="InterPro" id="IPR032108">
    <property type="entry name" value="CLIP1_ZNF"/>
</dbReference>
<proteinExistence type="predicted"/>
<gene>
    <name evidence="10" type="ORF">P4O66_005301</name>
</gene>
<keyword evidence="11" id="KW-1185">Reference proteome</keyword>
<feature type="non-terminal residue" evidence="10">
    <location>
        <position position="1"/>
    </location>
</feature>
<dbReference type="FunFam" id="2.30.30.190:FF:000001">
    <property type="entry name" value="Putative CAP-Gly domain-containing linker protein 1"/>
    <property type="match status" value="1"/>
</dbReference>
<feature type="region of interest" description="Disordered" evidence="8">
    <location>
        <begin position="237"/>
        <end position="286"/>
    </location>
</feature>
<feature type="compositionally biased region" description="Low complexity" evidence="8">
    <location>
        <begin position="257"/>
        <end position="274"/>
    </location>
</feature>
<feature type="coiled-coil region" evidence="7">
    <location>
        <begin position="1215"/>
        <end position="1284"/>
    </location>
</feature>
<name>A0AAD8ZWS8_9TELE</name>
<dbReference type="GO" id="GO:0051010">
    <property type="term" value="F:microtubule plus-end binding"/>
    <property type="evidence" value="ECO:0007669"/>
    <property type="project" value="TreeGrafter"/>
</dbReference>
<keyword evidence="5 7" id="KW-0175">Coiled coil</keyword>
<feature type="compositionally biased region" description="Low complexity" evidence="8">
    <location>
        <begin position="97"/>
        <end position="134"/>
    </location>
</feature>
<feature type="coiled-coil region" evidence="7">
    <location>
        <begin position="1320"/>
        <end position="1452"/>
    </location>
</feature>
<keyword evidence="6" id="KW-0206">Cytoskeleton</keyword>
<dbReference type="GO" id="GO:0031122">
    <property type="term" value="P:cytoplasmic microtubule organization"/>
    <property type="evidence" value="ECO:0007669"/>
    <property type="project" value="TreeGrafter"/>
</dbReference>
<feature type="region of interest" description="Disordered" evidence="8">
    <location>
        <begin position="898"/>
        <end position="921"/>
    </location>
</feature>
<evidence type="ECO:0000256" key="8">
    <source>
        <dbReference type="SAM" id="MobiDB-lite"/>
    </source>
</evidence>
<evidence type="ECO:0000259" key="9">
    <source>
        <dbReference type="PROSITE" id="PS50245"/>
    </source>
</evidence>
<feature type="region of interest" description="Disordered" evidence="8">
    <location>
        <begin position="82"/>
        <end position="158"/>
    </location>
</feature>
<keyword evidence="2" id="KW-0963">Cytoplasm</keyword>
<feature type="compositionally biased region" description="Polar residues" evidence="8">
    <location>
        <begin position="1931"/>
        <end position="1948"/>
    </location>
</feature>
<evidence type="ECO:0000256" key="4">
    <source>
        <dbReference type="ARBA" id="ARBA00022737"/>
    </source>
</evidence>